<dbReference type="AlphaFoldDB" id="A0A401LRB8"/>
<name>A0A401LRB8_9BACE</name>
<dbReference type="Proteomes" id="UP000288079">
    <property type="component" value="Unassembled WGS sequence"/>
</dbReference>
<organism evidence="1 2">
    <name type="scientific">Bacteroides faecalis</name>
    <dbReference type="NCBI Taxonomy" id="2447885"/>
    <lineage>
        <taxon>Bacteria</taxon>
        <taxon>Pseudomonadati</taxon>
        <taxon>Bacteroidota</taxon>
        <taxon>Bacteroidia</taxon>
        <taxon>Bacteroidales</taxon>
        <taxon>Bacteroidaceae</taxon>
        <taxon>Bacteroides</taxon>
    </lineage>
</organism>
<proteinExistence type="predicted"/>
<reference evidence="1 2" key="1">
    <citation type="submission" date="2018-10" db="EMBL/GenBank/DDBJ databases">
        <title>Draft Genome Sequence of Bacteroides sp. KCTC 15687.</title>
        <authorList>
            <person name="Yu S.Y."/>
            <person name="Kim J.S."/>
            <person name="Oh B.S."/>
            <person name="Park S.H."/>
            <person name="Kang S.W."/>
            <person name="Park J.E."/>
            <person name="Choi S.H."/>
            <person name="Han K.I."/>
            <person name="Lee K.C."/>
            <person name="Eom M.K."/>
            <person name="Suh M.K."/>
            <person name="Lee D.H."/>
            <person name="Yoon H."/>
            <person name="Kim B."/>
            <person name="Yang S.J."/>
            <person name="Lee J.S."/>
            <person name="Lee J.H."/>
        </authorList>
    </citation>
    <scope>NUCLEOTIDE SEQUENCE [LARGE SCALE GENOMIC DNA]</scope>
    <source>
        <strain evidence="1 2">KCTC 15687</strain>
    </source>
</reference>
<sequence>MLVDEALLKYKIKLFNLIQPKFTKLNVLNNPGIISRTSSRSIPDNRHWSLHLPKPDYSDTIR</sequence>
<dbReference type="EMBL" id="BHWB01000002">
    <property type="protein sequence ID" value="GCB34034.1"/>
    <property type="molecule type" value="Genomic_DNA"/>
</dbReference>
<comment type="caution">
    <text evidence="1">The sequence shown here is derived from an EMBL/GenBank/DDBJ whole genome shotgun (WGS) entry which is preliminary data.</text>
</comment>
<gene>
    <name evidence="1" type="ORF">KGMB02408_09790</name>
</gene>
<keyword evidence="2" id="KW-1185">Reference proteome</keyword>
<evidence type="ECO:0000313" key="2">
    <source>
        <dbReference type="Proteomes" id="UP000288079"/>
    </source>
</evidence>
<accession>A0A401LRB8</accession>
<evidence type="ECO:0000313" key="1">
    <source>
        <dbReference type="EMBL" id="GCB34034.1"/>
    </source>
</evidence>
<protein>
    <submittedName>
        <fullName evidence="1">Uncharacterized protein</fullName>
    </submittedName>
</protein>